<proteinExistence type="predicted"/>
<dbReference type="Proteomes" id="UP001519921">
    <property type="component" value="Unassembled WGS sequence"/>
</dbReference>
<organism evidence="2 3">
    <name type="scientific">Clostridium weizhouense</name>
    <dbReference type="NCBI Taxonomy" id="2859781"/>
    <lineage>
        <taxon>Bacteria</taxon>
        <taxon>Bacillati</taxon>
        <taxon>Bacillota</taxon>
        <taxon>Clostridia</taxon>
        <taxon>Eubacteriales</taxon>
        <taxon>Clostridiaceae</taxon>
        <taxon>Clostridium</taxon>
    </lineage>
</organism>
<keyword evidence="1" id="KW-0812">Transmembrane</keyword>
<gene>
    <name evidence="2" type="ORF">KYD98_14740</name>
</gene>
<reference evidence="2 3" key="1">
    <citation type="submission" date="2021-07" db="EMBL/GenBank/DDBJ databases">
        <title>Clostridium weizhouense sp. nov., an anaerobic bacterium isolated from activated sludge of Petroleum wastewater.</title>
        <authorList>
            <person name="Li Q."/>
        </authorList>
    </citation>
    <scope>NUCLEOTIDE SEQUENCE [LARGE SCALE GENOMIC DNA]</scope>
    <source>
        <strain evidence="2 3">YB-6</strain>
    </source>
</reference>
<dbReference type="RefSeq" id="WP_219780815.1">
    <property type="nucleotide sequence ID" value="NZ_JAHXPT010000013.1"/>
</dbReference>
<evidence type="ECO:0000313" key="2">
    <source>
        <dbReference type="EMBL" id="MBW6411347.1"/>
    </source>
</evidence>
<feature type="transmembrane region" description="Helical" evidence="1">
    <location>
        <begin position="67"/>
        <end position="84"/>
    </location>
</feature>
<comment type="caution">
    <text evidence="2">The sequence shown here is derived from an EMBL/GenBank/DDBJ whole genome shotgun (WGS) entry which is preliminary data.</text>
</comment>
<keyword evidence="3" id="KW-1185">Reference proteome</keyword>
<sequence>MQKRLRIINYTIIKIFNILIGVPLVFAVTLVILSICLVDLILLLLPVFFICNIFFQYIVVIVSQNNLGIQFIFTIIGTVMGYYLQRILKIYVPKWFKEVGMYINKSFTFYY</sequence>
<protein>
    <submittedName>
        <fullName evidence="2">Uncharacterized protein</fullName>
    </submittedName>
</protein>
<dbReference type="EMBL" id="JAHXPT010000013">
    <property type="protein sequence ID" value="MBW6411347.1"/>
    <property type="molecule type" value="Genomic_DNA"/>
</dbReference>
<feature type="transmembrane region" description="Helical" evidence="1">
    <location>
        <begin position="40"/>
        <end position="61"/>
    </location>
</feature>
<evidence type="ECO:0000256" key="1">
    <source>
        <dbReference type="SAM" id="Phobius"/>
    </source>
</evidence>
<keyword evidence="1" id="KW-0472">Membrane</keyword>
<keyword evidence="1" id="KW-1133">Transmembrane helix</keyword>
<name>A0ABS7ARN7_9CLOT</name>
<accession>A0ABS7ARN7</accession>
<evidence type="ECO:0000313" key="3">
    <source>
        <dbReference type="Proteomes" id="UP001519921"/>
    </source>
</evidence>
<feature type="transmembrane region" description="Helical" evidence="1">
    <location>
        <begin position="12"/>
        <end position="33"/>
    </location>
</feature>